<dbReference type="GeneID" id="108086051"/>
<dbReference type="OrthoDB" id="6366357at2759"/>
<reference evidence="2" key="1">
    <citation type="submission" date="2025-05" db="UniProtKB">
        <authorList>
            <consortium name="RefSeq"/>
        </authorList>
    </citation>
    <scope>NUCLEOTIDE SEQUENCE [LARGE SCALE GENOMIC DNA]</scope>
    <source>
        <strain evidence="2">14028-0561.14</strain>
    </source>
</reference>
<proteinExistence type="predicted"/>
<keyword evidence="1" id="KW-0732">Signal</keyword>
<dbReference type="AlphaFoldDB" id="A0A6P4JTN2"/>
<dbReference type="PANTHER" id="PTHR47890:SF1">
    <property type="entry name" value="LD24308P"/>
    <property type="match status" value="1"/>
</dbReference>
<accession>A0A6P4JTN2</accession>
<evidence type="ECO:0000256" key="1">
    <source>
        <dbReference type="SAM" id="SignalP"/>
    </source>
</evidence>
<dbReference type="Proteomes" id="UP001652661">
    <property type="component" value="Chromosome 2L"/>
</dbReference>
<feature type="signal peptide" evidence="1">
    <location>
        <begin position="1"/>
        <end position="21"/>
    </location>
</feature>
<dbReference type="PANTHER" id="PTHR47890">
    <property type="entry name" value="LD24308P"/>
    <property type="match status" value="1"/>
</dbReference>
<sequence length="619" mass="71221">MKGELLLFLGCFLACQKTSFASISSERSNEPIFKFTQTDYRLGAIVRQIDELNRLNRTTNRYRAAFAVQSGGFMDYSLPFNSEFDDIYKTIGRIDHLYEKIGKYEKARFENSTQIRFAESILNTEQNENTMDKLHASFFGSEYQPFGGKNLLRSVINGYQEYPNRTCRTPQSPQQHLYSLYVDIALTELKSLAMLEWSWLFLGQFERTGFTVQQEIVREGFERRMKRTRKLIKDQMSVPDQSVWRCDPEEPKAGVTYDEVTRLLQGHIENEKDLNPDGTCRRDCAHYQLARSYSCQHGELCTKQPSCRGRLHNCQFLESNLEVCHSERGSNRRYDFIQGESGRHLGPAKGCSRKMNRAESWRSWFFECHYCFCLCDEEFHSDRFFNLRPVIADIGRNRVVTGLRFQKHNRIFHLQIQQGELLANGAINGTALEWKPLDSYSILDKNVKMDVDFHALSYEKRSIDLVELRNQSNFLVTGLRFRVVGGHLNLEAQFTGFDFKSGRLTEKTYWSSAGTDKARRKVVLENSKVSSESSTPSEPYPSDNDQYVEFIHSGLEEDAAQITVPLIDIQEVVSAPPVPLSGIGVYYKGSKGYGGYVAPKLITYDYSQNVELPTMESVV</sequence>
<dbReference type="RefSeq" id="XP_017038358.1">
    <property type="nucleotide sequence ID" value="XM_017182869.2"/>
</dbReference>
<dbReference type="InterPro" id="IPR032062">
    <property type="entry name" value="DUF4803"/>
</dbReference>
<gene>
    <name evidence="3" type="primary">LOC108086051</name>
</gene>
<dbReference type="Pfam" id="PF16061">
    <property type="entry name" value="DUF4803"/>
    <property type="match status" value="1"/>
</dbReference>
<reference evidence="3" key="2">
    <citation type="submission" date="2025-08" db="UniProtKB">
        <authorList>
            <consortium name="RefSeq"/>
        </authorList>
    </citation>
    <scope>IDENTIFICATION</scope>
    <source>
        <strain evidence="3">14028-0561.14</strain>
        <tissue evidence="3">Whole fly</tissue>
    </source>
</reference>
<evidence type="ECO:0000313" key="3">
    <source>
        <dbReference type="RefSeq" id="XP_017038358.1"/>
    </source>
</evidence>
<organism evidence="2 3">
    <name type="scientific">Drosophila kikkawai</name>
    <name type="common">Fruit fly</name>
    <dbReference type="NCBI Taxonomy" id="30033"/>
    <lineage>
        <taxon>Eukaryota</taxon>
        <taxon>Metazoa</taxon>
        <taxon>Ecdysozoa</taxon>
        <taxon>Arthropoda</taxon>
        <taxon>Hexapoda</taxon>
        <taxon>Insecta</taxon>
        <taxon>Pterygota</taxon>
        <taxon>Neoptera</taxon>
        <taxon>Endopterygota</taxon>
        <taxon>Diptera</taxon>
        <taxon>Brachycera</taxon>
        <taxon>Muscomorpha</taxon>
        <taxon>Ephydroidea</taxon>
        <taxon>Drosophilidae</taxon>
        <taxon>Drosophila</taxon>
        <taxon>Sophophora</taxon>
    </lineage>
</organism>
<name>A0A6P4JTN2_DROKI</name>
<protein>
    <submittedName>
        <fullName evidence="3">Uncharacterized protein</fullName>
    </submittedName>
</protein>
<evidence type="ECO:0000313" key="2">
    <source>
        <dbReference type="Proteomes" id="UP001652661"/>
    </source>
</evidence>
<keyword evidence="2" id="KW-1185">Reference proteome</keyword>
<feature type="chain" id="PRO_5028221325" evidence="1">
    <location>
        <begin position="22"/>
        <end position="619"/>
    </location>
</feature>